<evidence type="ECO:0000313" key="3">
    <source>
        <dbReference type="Proteomes" id="UP000215127"/>
    </source>
</evidence>
<dbReference type="AlphaFoldDB" id="A0A1X7RNN2"/>
<dbReference type="STRING" id="1276538.A0A1X7RNN2"/>
<gene>
    <name evidence="2" type="ORF">ZT3D7_G4158</name>
</gene>
<feature type="region of interest" description="Disordered" evidence="1">
    <location>
        <begin position="339"/>
        <end position="423"/>
    </location>
</feature>
<evidence type="ECO:0000313" key="2">
    <source>
        <dbReference type="EMBL" id="SMQ49008.1"/>
    </source>
</evidence>
<organism evidence="2 3">
    <name type="scientific">Zymoseptoria tritici (strain ST99CH_3D7)</name>
    <dbReference type="NCBI Taxonomy" id="1276538"/>
    <lineage>
        <taxon>Eukaryota</taxon>
        <taxon>Fungi</taxon>
        <taxon>Dikarya</taxon>
        <taxon>Ascomycota</taxon>
        <taxon>Pezizomycotina</taxon>
        <taxon>Dothideomycetes</taxon>
        <taxon>Dothideomycetidae</taxon>
        <taxon>Mycosphaerellales</taxon>
        <taxon>Mycosphaerellaceae</taxon>
        <taxon>Zymoseptoria</taxon>
    </lineage>
</organism>
<feature type="compositionally biased region" description="Basic and acidic residues" evidence="1">
    <location>
        <begin position="397"/>
        <end position="423"/>
    </location>
</feature>
<accession>A0A1X7RNN2</accession>
<evidence type="ECO:0000256" key="1">
    <source>
        <dbReference type="SAM" id="MobiDB-lite"/>
    </source>
</evidence>
<keyword evidence="3" id="KW-1185">Reference proteome</keyword>
<feature type="region of interest" description="Disordered" evidence="1">
    <location>
        <begin position="151"/>
        <end position="184"/>
    </location>
</feature>
<protein>
    <submittedName>
        <fullName evidence="2">Uncharacterized protein</fullName>
    </submittedName>
</protein>
<feature type="compositionally biased region" description="Polar residues" evidence="1">
    <location>
        <begin position="161"/>
        <end position="177"/>
    </location>
</feature>
<feature type="compositionally biased region" description="Basic and acidic residues" evidence="1">
    <location>
        <begin position="350"/>
        <end position="360"/>
    </location>
</feature>
<reference evidence="2 3" key="1">
    <citation type="submission" date="2016-06" db="EMBL/GenBank/DDBJ databases">
        <authorList>
            <person name="Kjaerup R.B."/>
            <person name="Dalgaard T.S."/>
            <person name="Juul-Madsen H.R."/>
        </authorList>
    </citation>
    <scope>NUCLEOTIDE SEQUENCE [LARGE SCALE GENOMIC DNA]</scope>
</reference>
<feature type="compositionally biased region" description="Basic and acidic residues" evidence="1">
    <location>
        <begin position="151"/>
        <end position="160"/>
    </location>
</feature>
<dbReference type="EMBL" id="LT853694">
    <property type="protein sequence ID" value="SMQ49008.1"/>
    <property type="molecule type" value="Genomic_DNA"/>
</dbReference>
<dbReference type="Proteomes" id="UP000215127">
    <property type="component" value="Chromosome 3"/>
</dbReference>
<name>A0A1X7RNN2_ZYMT9</name>
<proteinExistence type="predicted"/>
<sequence length="652" mass="72910">MSLYAYGSWKYDFEPYNAYKCLDTIPPNMPAFEYGDDGQPIVYWGEIFCRMPKDNGMLCGQTFKPVDKLLQHLASNKHNKARKSKCNKGREDSAARAWYRSLSDRGITTSIDRHDASIAAERDDASEVVDLVNDRDTIHAAHATEEREPGNRIGVTRDDTNGTNHVGGSVEETTPTRSKARGQRHLTLSRDALGERRAVGETSANAIYDSEDNDDVARYPDIIHNQGKDEAAPRNWNAARNGKAPVKDSRTEDRGILEMPKASTAAAPGRASTPEWLKRFTTDVVAKIESAAPTSEDHPTLEPSEEERLKIQLCQVRAAKYAAIEDLLKTQLLAVQAARSGHQPAKRRSDKTMALEDRMYRRPLSSRRPAPTSHIPGSTPTKRQLPPLMKDGSSLETARRRSREFPQHARQEGKQKQVPNDKDTLECHLDRHVASIDGAATRFHEDEGPMDIDPEFIDDSSVTKDTNMLEPHEQHSTSPISPISPISPNFLIGPIAFSRSEESAYHEQWFTSTSRPNLAEDDTSVDPLAARGLQDRATDGQNSTDEHSLLDGRHRHDSLFNEDSHTVGDVGSAIRSFQLLGIEDTDHDPRRQLELKRLEVAMFKDRVCLTTAQFQVKKLEYELGDSRTGAVKHLNSWVHEDFLLRSGGLGSK</sequence>